<reference evidence="8" key="1">
    <citation type="submission" date="2021-02" db="EMBL/GenBank/DDBJ databases">
        <authorList>
            <person name="Nowell W R."/>
        </authorList>
    </citation>
    <scope>NUCLEOTIDE SEQUENCE</scope>
</reference>
<dbReference type="EMBL" id="CAJOAY010020660">
    <property type="protein sequence ID" value="CAF4341619.1"/>
    <property type="molecule type" value="Genomic_DNA"/>
</dbReference>
<keyword evidence="4" id="KW-0472">Membrane</keyword>
<evidence type="ECO:0000256" key="4">
    <source>
        <dbReference type="ARBA" id="ARBA00023136"/>
    </source>
</evidence>
<dbReference type="SUPFAM" id="SSF53822">
    <property type="entry name" value="Periplasmic binding protein-like I"/>
    <property type="match status" value="1"/>
</dbReference>
<comment type="caution">
    <text evidence="8">The sequence shown here is derived from an EMBL/GenBank/DDBJ whole genome shotgun (WGS) entry which is preliminary data.</text>
</comment>
<evidence type="ECO:0000256" key="3">
    <source>
        <dbReference type="ARBA" id="ARBA00022989"/>
    </source>
</evidence>
<dbReference type="InterPro" id="IPR028082">
    <property type="entry name" value="Peripla_BP_I"/>
</dbReference>
<proteinExistence type="predicted"/>
<dbReference type="Proteomes" id="UP000663881">
    <property type="component" value="Unassembled WGS sequence"/>
</dbReference>
<comment type="subcellular location">
    <subcellularLocation>
        <location evidence="1">Membrane</location>
        <topology evidence="1">Multi-pass membrane protein</topology>
    </subcellularLocation>
</comment>
<dbReference type="InterPro" id="IPR050726">
    <property type="entry name" value="mGluR"/>
</dbReference>
<feature type="non-terminal residue" evidence="8">
    <location>
        <position position="1"/>
    </location>
</feature>
<evidence type="ECO:0000256" key="5">
    <source>
        <dbReference type="ARBA" id="ARBA00023170"/>
    </source>
</evidence>
<gene>
    <name evidence="8" type="ORF">OKA104_LOCUS48318</name>
</gene>
<sequence>MIVDFIHLFNIVWAIDQLIMYTTAIIGPGDSSITMQTHNILQLFEMPQIGYSATAKQLSNKEKFKYFTRVIASDTQQAQAIVSIIRQFKGNYVA</sequence>
<evidence type="ECO:0000256" key="2">
    <source>
        <dbReference type="ARBA" id="ARBA00022692"/>
    </source>
</evidence>
<evidence type="ECO:0000256" key="6">
    <source>
        <dbReference type="ARBA" id="ARBA00023180"/>
    </source>
</evidence>
<protein>
    <recommendedName>
        <fullName evidence="7">Receptor ligand binding region domain-containing protein</fullName>
    </recommendedName>
</protein>
<dbReference type="GO" id="GO:0016020">
    <property type="term" value="C:membrane"/>
    <property type="evidence" value="ECO:0007669"/>
    <property type="project" value="UniProtKB-SubCell"/>
</dbReference>
<organism evidence="8 9">
    <name type="scientific">Adineta steineri</name>
    <dbReference type="NCBI Taxonomy" id="433720"/>
    <lineage>
        <taxon>Eukaryota</taxon>
        <taxon>Metazoa</taxon>
        <taxon>Spiralia</taxon>
        <taxon>Gnathifera</taxon>
        <taxon>Rotifera</taxon>
        <taxon>Eurotatoria</taxon>
        <taxon>Bdelloidea</taxon>
        <taxon>Adinetida</taxon>
        <taxon>Adinetidae</taxon>
        <taxon>Adineta</taxon>
    </lineage>
</organism>
<dbReference type="GO" id="GO:0004930">
    <property type="term" value="F:G protein-coupled receptor activity"/>
    <property type="evidence" value="ECO:0007669"/>
    <property type="project" value="InterPro"/>
</dbReference>
<keyword evidence="6" id="KW-0325">Glycoprotein</keyword>
<dbReference type="InterPro" id="IPR000337">
    <property type="entry name" value="GPCR_3"/>
</dbReference>
<dbReference type="PRINTS" id="PR00248">
    <property type="entry name" value="GPCRMGR"/>
</dbReference>
<evidence type="ECO:0000313" key="9">
    <source>
        <dbReference type="Proteomes" id="UP000663881"/>
    </source>
</evidence>
<keyword evidence="2" id="KW-0812">Transmembrane</keyword>
<dbReference type="AlphaFoldDB" id="A0A820KHD1"/>
<dbReference type="PANTHER" id="PTHR24060">
    <property type="entry name" value="METABOTROPIC GLUTAMATE RECEPTOR"/>
    <property type="match status" value="1"/>
</dbReference>
<evidence type="ECO:0000313" key="8">
    <source>
        <dbReference type="EMBL" id="CAF4341619.1"/>
    </source>
</evidence>
<evidence type="ECO:0000259" key="7">
    <source>
        <dbReference type="Pfam" id="PF01094"/>
    </source>
</evidence>
<dbReference type="InterPro" id="IPR001828">
    <property type="entry name" value="ANF_lig-bd_rcpt"/>
</dbReference>
<dbReference type="Gene3D" id="3.40.50.2300">
    <property type="match status" value="2"/>
</dbReference>
<feature type="domain" description="Receptor ligand binding region" evidence="7">
    <location>
        <begin position="17"/>
        <end position="94"/>
    </location>
</feature>
<evidence type="ECO:0000256" key="1">
    <source>
        <dbReference type="ARBA" id="ARBA00004141"/>
    </source>
</evidence>
<keyword evidence="5" id="KW-0675">Receptor</keyword>
<keyword evidence="3" id="KW-1133">Transmembrane helix</keyword>
<dbReference type="Pfam" id="PF01094">
    <property type="entry name" value="ANF_receptor"/>
    <property type="match status" value="1"/>
</dbReference>
<name>A0A820KHD1_9BILA</name>
<accession>A0A820KHD1</accession>